<accession>A0A1P8WIE1</accession>
<dbReference type="RefSeq" id="WP_077025234.1">
    <property type="nucleotide sequence ID" value="NZ_CP017641.1"/>
</dbReference>
<feature type="coiled-coil region" evidence="1">
    <location>
        <begin position="139"/>
        <end position="173"/>
    </location>
</feature>
<evidence type="ECO:0000256" key="1">
    <source>
        <dbReference type="SAM" id="Coils"/>
    </source>
</evidence>
<name>A0A1P8WIE1_9PLAN</name>
<evidence type="ECO:0000313" key="4">
    <source>
        <dbReference type="Proteomes" id="UP000187735"/>
    </source>
</evidence>
<feature type="region of interest" description="Disordered" evidence="2">
    <location>
        <begin position="195"/>
        <end position="214"/>
    </location>
</feature>
<dbReference type="AlphaFoldDB" id="A0A1P8WIE1"/>
<dbReference type="Proteomes" id="UP000187735">
    <property type="component" value="Chromosome"/>
</dbReference>
<dbReference type="KEGG" id="fmr:Fuma_03453"/>
<keyword evidence="4" id="KW-1185">Reference proteome</keyword>
<evidence type="ECO:0000256" key="2">
    <source>
        <dbReference type="SAM" id="MobiDB-lite"/>
    </source>
</evidence>
<keyword evidence="1" id="KW-0175">Coiled coil</keyword>
<protein>
    <submittedName>
        <fullName evidence="3">Uncharacterized protein</fullName>
    </submittedName>
</protein>
<reference evidence="3 4" key="1">
    <citation type="journal article" date="2016" name="Front. Microbiol.">
        <title>Fuerstia marisgermanicae gen. nov., sp. nov., an Unusual Member of the Phylum Planctomycetes from the German Wadden Sea.</title>
        <authorList>
            <person name="Kohn T."/>
            <person name="Heuer A."/>
            <person name="Jogler M."/>
            <person name="Vollmers J."/>
            <person name="Boedeker C."/>
            <person name="Bunk B."/>
            <person name="Rast P."/>
            <person name="Borchert D."/>
            <person name="Glockner I."/>
            <person name="Freese H.M."/>
            <person name="Klenk H.P."/>
            <person name="Overmann J."/>
            <person name="Kaster A.K."/>
            <person name="Rohde M."/>
            <person name="Wiegand S."/>
            <person name="Jogler C."/>
        </authorList>
    </citation>
    <scope>NUCLEOTIDE SEQUENCE [LARGE SCALE GENOMIC DNA]</scope>
    <source>
        <strain evidence="3 4">NH11</strain>
    </source>
</reference>
<proteinExistence type="predicted"/>
<evidence type="ECO:0000313" key="3">
    <source>
        <dbReference type="EMBL" id="APZ93835.1"/>
    </source>
</evidence>
<dbReference type="EMBL" id="CP017641">
    <property type="protein sequence ID" value="APZ93835.1"/>
    <property type="molecule type" value="Genomic_DNA"/>
</dbReference>
<dbReference type="STRING" id="1891926.Fuma_03453"/>
<organism evidence="3 4">
    <name type="scientific">Fuerstiella marisgermanici</name>
    <dbReference type="NCBI Taxonomy" id="1891926"/>
    <lineage>
        <taxon>Bacteria</taxon>
        <taxon>Pseudomonadati</taxon>
        <taxon>Planctomycetota</taxon>
        <taxon>Planctomycetia</taxon>
        <taxon>Planctomycetales</taxon>
        <taxon>Planctomycetaceae</taxon>
        <taxon>Fuerstiella</taxon>
    </lineage>
</organism>
<feature type="compositionally biased region" description="Polar residues" evidence="2">
    <location>
        <begin position="204"/>
        <end position="214"/>
    </location>
</feature>
<sequence length="214" mass="23892">MTETSFAKKNSLRAAVAVLISCCLSGCASMDRTARNDGEDCRCANCQNQVQSIDMGPAIDMTGQSQPMMSPPMCELTSAEQFLPVTTFPSSDDVFSPERSQYMPPAPDSCEAQLKAAKAEFDRRLLALETQVDQEKHDRKSVDRHLVAMNREVNRLSQEIDHWRSEVRRIDRTTEEQHRSDMASLQMISEMVDQIVAEREASGQRGTSPGSSTR</sequence>
<gene>
    <name evidence="3" type="ORF">Fuma_03453</name>
</gene>